<dbReference type="OrthoDB" id="2102561at2759"/>
<dbReference type="PRINTS" id="PR00081">
    <property type="entry name" value="GDHRDH"/>
</dbReference>
<dbReference type="PRINTS" id="PR00080">
    <property type="entry name" value="SDRFAMILY"/>
</dbReference>
<dbReference type="SUPFAM" id="SSF51735">
    <property type="entry name" value="NAD(P)-binding Rossmann-fold domains"/>
    <property type="match status" value="1"/>
</dbReference>
<dbReference type="GO" id="GO:0005811">
    <property type="term" value="C:lipid droplet"/>
    <property type="evidence" value="ECO:0007669"/>
    <property type="project" value="TreeGrafter"/>
</dbReference>
<name>A0A9P8XPC3_9PEZI</name>
<dbReference type="GO" id="GO:0006654">
    <property type="term" value="P:phosphatidic acid biosynthetic process"/>
    <property type="evidence" value="ECO:0007669"/>
    <property type="project" value="TreeGrafter"/>
</dbReference>
<accession>A0A9P8XPC3</accession>
<dbReference type="AlphaFoldDB" id="A0A9P8XPC3"/>
<dbReference type="GO" id="GO:0000140">
    <property type="term" value="F:acylglycerone-phosphate reductase (NADP+) activity"/>
    <property type="evidence" value="ECO:0007669"/>
    <property type="project" value="TreeGrafter"/>
</dbReference>
<keyword evidence="2" id="KW-0560">Oxidoreductase</keyword>
<dbReference type="PANTHER" id="PTHR44169:SF6">
    <property type="entry name" value="NADPH-DEPENDENT 1-ACYLDIHYDROXYACETONE PHOSPHATE REDUCTASE"/>
    <property type="match status" value="1"/>
</dbReference>
<gene>
    <name evidence="4" type="ORF">B0I36DRAFT_404459</name>
</gene>
<evidence type="ECO:0000256" key="3">
    <source>
        <dbReference type="RuleBase" id="RU000363"/>
    </source>
</evidence>
<dbReference type="InterPro" id="IPR036291">
    <property type="entry name" value="NAD(P)-bd_dom_sf"/>
</dbReference>
<sequence>MANKTPSALVTGCSEGGIGIGLVHELRRQGIHVFATARSVDKMASLQDLSGITLLTMDVTNPASIRAAVAVVTAATDGALDYLVNNAGRQALRPFLDMSIDNDMRAMFDVNVFGVAAVTQAFAPLLIQSSKRGKGGMVVNLASVAAYVCPPYMGGYAASKAACEVMSETMRHELKPLGVKVLTVLTGAVKTKIFANAPTPPALPEDSLYLAASDEFQTRASGQEVHGRLGTVEAFARGLVGEMVRGREGRVKVGNMSAMIPFMAYHAPASLFDYFVEMNTGLDKVGK</sequence>
<comment type="similarity">
    <text evidence="1 3">Belongs to the short-chain dehydrogenases/reductases (SDR) family.</text>
</comment>
<dbReference type="InterPro" id="IPR002347">
    <property type="entry name" value="SDR_fam"/>
</dbReference>
<dbReference type="Proteomes" id="UP000756346">
    <property type="component" value="Unassembled WGS sequence"/>
</dbReference>
<evidence type="ECO:0000313" key="5">
    <source>
        <dbReference type="Proteomes" id="UP000756346"/>
    </source>
</evidence>
<evidence type="ECO:0000256" key="2">
    <source>
        <dbReference type="ARBA" id="ARBA00023002"/>
    </source>
</evidence>
<dbReference type="GO" id="GO:0004806">
    <property type="term" value="F:triacylglycerol lipase activity"/>
    <property type="evidence" value="ECO:0007669"/>
    <property type="project" value="TreeGrafter"/>
</dbReference>
<reference evidence="4" key="1">
    <citation type="journal article" date="2021" name="Nat. Commun.">
        <title>Genetic determinants of endophytism in the Arabidopsis root mycobiome.</title>
        <authorList>
            <person name="Mesny F."/>
            <person name="Miyauchi S."/>
            <person name="Thiergart T."/>
            <person name="Pickel B."/>
            <person name="Atanasova L."/>
            <person name="Karlsson M."/>
            <person name="Huettel B."/>
            <person name="Barry K.W."/>
            <person name="Haridas S."/>
            <person name="Chen C."/>
            <person name="Bauer D."/>
            <person name="Andreopoulos W."/>
            <person name="Pangilinan J."/>
            <person name="LaButti K."/>
            <person name="Riley R."/>
            <person name="Lipzen A."/>
            <person name="Clum A."/>
            <person name="Drula E."/>
            <person name="Henrissat B."/>
            <person name="Kohler A."/>
            <person name="Grigoriev I.V."/>
            <person name="Martin F.M."/>
            <person name="Hacquard S."/>
        </authorList>
    </citation>
    <scope>NUCLEOTIDE SEQUENCE</scope>
    <source>
        <strain evidence="4">MPI-CAGE-CH-0230</strain>
    </source>
</reference>
<dbReference type="GO" id="GO:0019433">
    <property type="term" value="P:triglyceride catabolic process"/>
    <property type="evidence" value="ECO:0007669"/>
    <property type="project" value="TreeGrafter"/>
</dbReference>
<organism evidence="4 5">
    <name type="scientific">Microdochium trichocladiopsis</name>
    <dbReference type="NCBI Taxonomy" id="1682393"/>
    <lineage>
        <taxon>Eukaryota</taxon>
        <taxon>Fungi</taxon>
        <taxon>Dikarya</taxon>
        <taxon>Ascomycota</taxon>
        <taxon>Pezizomycotina</taxon>
        <taxon>Sordariomycetes</taxon>
        <taxon>Xylariomycetidae</taxon>
        <taxon>Xylariales</taxon>
        <taxon>Microdochiaceae</taxon>
        <taxon>Microdochium</taxon>
    </lineage>
</organism>
<evidence type="ECO:0000313" key="4">
    <source>
        <dbReference type="EMBL" id="KAH7007969.1"/>
    </source>
</evidence>
<dbReference type="GO" id="GO:0005783">
    <property type="term" value="C:endoplasmic reticulum"/>
    <property type="evidence" value="ECO:0007669"/>
    <property type="project" value="TreeGrafter"/>
</dbReference>
<dbReference type="EMBL" id="JAGTJQ010000021">
    <property type="protein sequence ID" value="KAH7007969.1"/>
    <property type="molecule type" value="Genomic_DNA"/>
</dbReference>
<dbReference type="GeneID" id="70191322"/>
<dbReference type="Gene3D" id="3.40.50.720">
    <property type="entry name" value="NAD(P)-binding Rossmann-like Domain"/>
    <property type="match status" value="1"/>
</dbReference>
<dbReference type="Pfam" id="PF00106">
    <property type="entry name" value="adh_short"/>
    <property type="match status" value="1"/>
</dbReference>
<protein>
    <submittedName>
        <fullName evidence="4">Uncharacterized protein</fullName>
    </submittedName>
</protein>
<dbReference type="RefSeq" id="XP_046003757.1">
    <property type="nucleotide sequence ID" value="XM_046161776.1"/>
</dbReference>
<evidence type="ECO:0000256" key="1">
    <source>
        <dbReference type="ARBA" id="ARBA00006484"/>
    </source>
</evidence>
<proteinExistence type="inferred from homology"/>
<keyword evidence="5" id="KW-1185">Reference proteome</keyword>
<dbReference type="PANTHER" id="PTHR44169">
    <property type="entry name" value="NADPH-DEPENDENT 1-ACYLDIHYDROXYACETONE PHOSPHATE REDUCTASE"/>
    <property type="match status" value="1"/>
</dbReference>
<comment type="caution">
    <text evidence="4">The sequence shown here is derived from an EMBL/GenBank/DDBJ whole genome shotgun (WGS) entry which is preliminary data.</text>
</comment>